<feature type="compositionally biased region" description="Basic residues" evidence="2">
    <location>
        <begin position="1057"/>
        <end position="1067"/>
    </location>
</feature>
<feature type="compositionally biased region" description="Basic and acidic residues" evidence="2">
    <location>
        <begin position="525"/>
        <end position="535"/>
    </location>
</feature>
<feature type="region of interest" description="Disordered" evidence="2">
    <location>
        <begin position="525"/>
        <end position="552"/>
    </location>
</feature>
<keyword evidence="5" id="KW-1185">Reference proteome</keyword>
<feature type="compositionally biased region" description="Basic and acidic residues" evidence="2">
    <location>
        <begin position="1024"/>
        <end position="1033"/>
    </location>
</feature>
<dbReference type="EMBL" id="CABFWN010000005">
    <property type="protein sequence ID" value="VUG19425.1"/>
    <property type="molecule type" value="Genomic_DNA"/>
</dbReference>
<organism evidence="4 5">
    <name type="scientific">Dekkera bruxellensis</name>
    <name type="common">Brettanomyces custersii</name>
    <dbReference type="NCBI Taxonomy" id="5007"/>
    <lineage>
        <taxon>Eukaryota</taxon>
        <taxon>Fungi</taxon>
        <taxon>Dikarya</taxon>
        <taxon>Ascomycota</taxon>
        <taxon>Saccharomycotina</taxon>
        <taxon>Pichiomycetes</taxon>
        <taxon>Pichiales</taxon>
        <taxon>Pichiaceae</taxon>
        <taxon>Brettanomyces</taxon>
    </lineage>
</organism>
<dbReference type="SUPFAM" id="SSF48371">
    <property type="entry name" value="ARM repeat"/>
    <property type="match status" value="1"/>
</dbReference>
<dbReference type="Proteomes" id="UP000478008">
    <property type="component" value="Unassembled WGS sequence"/>
</dbReference>
<evidence type="ECO:0000259" key="3">
    <source>
        <dbReference type="Pfam" id="PF03914"/>
    </source>
</evidence>
<dbReference type="InterPro" id="IPR040155">
    <property type="entry name" value="CEBPZ/Mak21-like"/>
</dbReference>
<sequence length="1100" mass="125390">MASSVANTKEKVPRRDEKTLTSKNDKEKSSHHHHSHDKKKHHNKHHEMQKTSKAESDTEVHTIDESERSSFDEMIRKEALELGASEEDLKLVQGIEDDNDDNGSVQEFGDDSSDSKLTADVQAYLKKLELGEVQDDIDDVDVKTNTVGGKKAKEKKAKDVPSANISKENVQVAENVDLESKAKPEVFKQKQGKKIVFEDSVGAKQKSKEQHRLTEAELKSVSSSNFVVEPRNDWYNIPLELNSETPDRSLKQYEIDELYDHAKTIVNKENDLYYSEFNKSSSQQRFLSQVLSNGTLSDKISALTLLVQEAPMHNIKSLDNLLGMCSKKSRSAAIQCVDAVVDLFVNGIIPSNRKLKYFKNQPLTKDLTDMQLAIFYFEDYLKGWYFEFVSTLERLSHDSIEFVRTRIVSHIFNLLIAKPEQEANLLRLGVNKLGDMDNKVSSKTSYSIMTLEQKHPAMTSIVTDAIIDVMFRQKNDHHAIYYSVVTLNQTVLTRKQESLANKLVNAYFALFEKLLVQTDADNVGKLKESDHNTEGRHKRRAKKGKHGGKSVKQEIKTEQELAEERNSKAFSAILTGLNRAFPFSNLPEEVFDSHLEVLYKITHSSNFNTSIQALLLLQKVVEKSGNSTKVDRYYRTLYESLLDDRLLTSSKQAIYLNLLFKSLKSDSDKKRILAFAKRICQVCLCWLNVGAISGMLFLLLRLYKYVPELRNLLYNTPSDEALMAKVQDEEDEILVDQEPDREDTINSKKIVDSSKSKEHYDPRKRDPRFANAEKSSLWEIEYFIRHFHPTVDLYADALLDGKRVPKPDLGLYTLGHFLDRFVYKKPKKNLPTRGQSIMQPLGGPHTGDLLVKASTISELREIPANTEEWISRKIDSIRPEDRFFYEYFSAKQEREQSSKFDKEVAKEADEDFHDNGEELDDDTVWEALVSSKPDIEGDDLYDDEVADLDMSDFDDGSDDEEDDIKVDNEDVLEAADLEEDSENGSIEGIEEENNKSESGEDDDEQKAENGEHSEDDDEDDDDIKELLEAEKNSQAENSDDEEIILEKKDDEAALSGSKRKLTGKEGKKKRVKLSSLPLFASADEYARLIDEDDDSNDEGE</sequence>
<feature type="compositionally biased region" description="Basic residues" evidence="2">
    <location>
        <begin position="536"/>
        <end position="549"/>
    </location>
</feature>
<evidence type="ECO:0000313" key="5">
    <source>
        <dbReference type="Proteomes" id="UP000478008"/>
    </source>
</evidence>
<dbReference type="PANTHER" id="PTHR12048:SF0">
    <property type="entry name" value="CCAAT_ENHANCER-BINDING PROTEIN ZETA"/>
    <property type="match status" value="1"/>
</dbReference>
<evidence type="ECO:0000256" key="1">
    <source>
        <dbReference type="ARBA" id="ARBA00007797"/>
    </source>
</evidence>
<evidence type="ECO:0000313" key="4">
    <source>
        <dbReference type="EMBL" id="VUG19425.1"/>
    </source>
</evidence>
<feature type="compositionally biased region" description="Basic and acidic residues" evidence="2">
    <location>
        <begin position="46"/>
        <end position="80"/>
    </location>
</feature>
<dbReference type="PANTHER" id="PTHR12048">
    <property type="entry name" value="CCAAT-BINDING FACTOR-RELATED"/>
    <property type="match status" value="1"/>
</dbReference>
<feature type="region of interest" description="Disordered" evidence="2">
    <location>
        <begin position="948"/>
        <end position="1067"/>
    </location>
</feature>
<protein>
    <submittedName>
        <fullName evidence="4">DEBR0S5_02454g1_1</fullName>
    </submittedName>
</protein>
<feature type="compositionally biased region" description="Acidic residues" evidence="2">
    <location>
        <begin position="948"/>
        <end position="982"/>
    </location>
</feature>
<comment type="similarity">
    <text evidence="1">Belongs to the CBF/MAK21 family.</text>
</comment>
<reference evidence="4 5" key="1">
    <citation type="submission" date="2019-07" db="EMBL/GenBank/DDBJ databases">
        <authorList>
            <person name="Friedrich A."/>
            <person name="Schacherer J."/>
        </authorList>
    </citation>
    <scope>NUCLEOTIDE SEQUENCE [LARGE SCALE GENOMIC DNA]</scope>
</reference>
<feature type="compositionally biased region" description="Basic residues" evidence="2">
    <location>
        <begin position="29"/>
        <end position="45"/>
    </location>
</feature>
<gene>
    <name evidence="4" type="primary">MAK21</name>
    <name evidence="4" type="ORF">DEBR0S5_02454G</name>
</gene>
<dbReference type="AlphaFoldDB" id="A0A7D9H690"/>
<dbReference type="InterPro" id="IPR005612">
    <property type="entry name" value="CCAAT-binding_factor"/>
</dbReference>
<dbReference type="InterPro" id="IPR016024">
    <property type="entry name" value="ARM-type_fold"/>
</dbReference>
<feature type="domain" description="CCAAT-binding factor" evidence="3">
    <location>
        <begin position="610"/>
        <end position="795"/>
    </location>
</feature>
<name>A0A7D9H690_DEKBR</name>
<proteinExistence type="inferred from homology"/>
<feature type="compositionally biased region" description="Acidic residues" evidence="2">
    <location>
        <begin position="1013"/>
        <end position="1023"/>
    </location>
</feature>
<dbReference type="GO" id="GO:0005634">
    <property type="term" value="C:nucleus"/>
    <property type="evidence" value="ECO:0007669"/>
    <property type="project" value="TreeGrafter"/>
</dbReference>
<evidence type="ECO:0000256" key="2">
    <source>
        <dbReference type="SAM" id="MobiDB-lite"/>
    </source>
</evidence>
<feature type="region of interest" description="Disordered" evidence="2">
    <location>
        <begin position="745"/>
        <end position="766"/>
    </location>
</feature>
<dbReference type="Pfam" id="PF03914">
    <property type="entry name" value="CBF"/>
    <property type="match status" value="1"/>
</dbReference>
<accession>A0A7D9H690</accession>
<feature type="region of interest" description="Disordered" evidence="2">
    <location>
        <begin position="1"/>
        <end position="116"/>
    </location>
</feature>
<feature type="compositionally biased region" description="Basic and acidic residues" evidence="2">
    <location>
        <begin position="8"/>
        <end position="28"/>
    </location>
</feature>